<evidence type="ECO:0008006" key="3">
    <source>
        <dbReference type="Google" id="ProtNLM"/>
    </source>
</evidence>
<protein>
    <recommendedName>
        <fullName evidence="3">Transmembrane protein</fullName>
    </recommendedName>
</protein>
<evidence type="ECO:0000313" key="2">
    <source>
        <dbReference type="EMBL" id="CAE4605113.1"/>
    </source>
</evidence>
<feature type="transmembrane region" description="Helical" evidence="1">
    <location>
        <begin position="83"/>
        <end position="101"/>
    </location>
</feature>
<dbReference type="EMBL" id="HBNS01017285">
    <property type="protein sequence ID" value="CAE4605113.1"/>
    <property type="molecule type" value="Transcribed_RNA"/>
</dbReference>
<dbReference type="AlphaFoldDB" id="A0A7S4R6N0"/>
<name>A0A7S4R6N0_9STRA</name>
<proteinExistence type="predicted"/>
<evidence type="ECO:0000256" key="1">
    <source>
        <dbReference type="SAM" id="Phobius"/>
    </source>
</evidence>
<feature type="transmembrane region" description="Helical" evidence="1">
    <location>
        <begin position="287"/>
        <end position="309"/>
    </location>
</feature>
<feature type="transmembrane region" description="Helical" evidence="1">
    <location>
        <begin position="228"/>
        <end position="248"/>
    </location>
</feature>
<keyword evidence="1" id="KW-0812">Transmembrane</keyword>
<reference evidence="2" key="1">
    <citation type="submission" date="2021-01" db="EMBL/GenBank/DDBJ databases">
        <authorList>
            <person name="Corre E."/>
            <person name="Pelletier E."/>
            <person name="Niang G."/>
            <person name="Scheremetjew M."/>
            <person name="Finn R."/>
            <person name="Kale V."/>
            <person name="Holt S."/>
            <person name="Cochrane G."/>
            <person name="Meng A."/>
            <person name="Brown T."/>
            <person name="Cohen L."/>
        </authorList>
    </citation>
    <scope>NUCLEOTIDE SEQUENCE</scope>
    <source>
        <strain evidence="2">GSO104</strain>
    </source>
</reference>
<feature type="transmembrane region" description="Helical" evidence="1">
    <location>
        <begin position="374"/>
        <end position="393"/>
    </location>
</feature>
<keyword evidence="1" id="KW-1133">Transmembrane helix</keyword>
<feature type="transmembrane region" description="Helical" evidence="1">
    <location>
        <begin position="405"/>
        <end position="423"/>
    </location>
</feature>
<feature type="transmembrane region" description="Helical" evidence="1">
    <location>
        <begin position="140"/>
        <end position="163"/>
    </location>
</feature>
<keyword evidence="1" id="KW-0472">Membrane</keyword>
<accession>A0A7S4R6N0</accession>
<organism evidence="2">
    <name type="scientific">Ditylum brightwellii</name>
    <dbReference type="NCBI Taxonomy" id="49249"/>
    <lineage>
        <taxon>Eukaryota</taxon>
        <taxon>Sar</taxon>
        <taxon>Stramenopiles</taxon>
        <taxon>Ochrophyta</taxon>
        <taxon>Bacillariophyta</taxon>
        <taxon>Mediophyceae</taxon>
        <taxon>Lithodesmiophycidae</taxon>
        <taxon>Lithodesmiales</taxon>
        <taxon>Lithodesmiaceae</taxon>
        <taxon>Ditylum</taxon>
    </lineage>
</organism>
<feature type="transmembrane region" description="Helical" evidence="1">
    <location>
        <begin position="321"/>
        <end position="341"/>
    </location>
</feature>
<gene>
    <name evidence="2" type="ORF">DBRI00130_LOCUS13813</name>
</gene>
<sequence>MPFSKLSIERVEKIIKNITNKIKTECHEGKKTVKIIKQLNKEKIEKKKKKQEKSTTKVENIATNIMSSTTTTATDSALRKIQVSYAITILIALISMIVYLTKYITPNYGCNNDDDGNDGDDDGEGCRRDDGPEGEGWGKLLFTSIWLVLTAVVLGGVGAFFFWKVSYLRIGMLSGALFMYSNLALVCSMYYWNLQAPEEEREEDRQRFLEDADEEQDMEEAEQFAERVLSAIGLGLSFIFFITGALMISSSMSMNLPPPSPSSTTQNTNTNVGSGGNIQIFCDAWKYLSTFSICAMVLILIIALASLAFEEADRMREEGLIWNFLILIFWLLWTCVVMFYFGHRIFIKKGSIGDGVAASPMTTMLEFGIFLGKLYFFVVVAFFLGCMYIPIAFDDRRRREEGPFGSTLFSFLCFAFGIAYVAFARLAHKYHEMIISAKNNAQSEEELGNNFVELREQRSDMV</sequence>
<feature type="transmembrane region" description="Helical" evidence="1">
    <location>
        <begin position="170"/>
        <end position="192"/>
    </location>
</feature>